<dbReference type="EMBL" id="AZBU02000002">
    <property type="protein sequence ID" value="TKR92148.1"/>
    <property type="molecule type" value="Genomic_DNA"/>
</dbReference>
<name>A0A4U5P7A1_STECR</name>
<evidence type="ECO:0000313" key="1">
    <source>
        <dbReference type="EMBL" id="TKR92148.1"/>
    </source>
</evidence>
<reference evidence="1" key="2">
    <citation type="journal article" date="2015" name="Genome Biol.">
        <title>Comparative genomics of Steinernema reveals deeply conserved gene regulatory networks.</title>
        <authorList>
            <person name="Dillman A.R."/>
            <person name="Macchietto M."/>
            <person name="Porter C.F."/>
            <person name="Rogers A."/>
            <person name="Williams B."/>
            <person name="Antoshechkin I."/>
            <person name="Lee M.M."/>
            <person name="Goodwin Z."/>
            <person name="Lu X."/>
            <person name="Lewis E.E."/>
            <person name="Goodrich-Blair H."/>
            <person name="Stock S.P."/>
            <person name="Adams B.J."/>
            <person name="Sternberg P.W."/>
            <person name="Mortazavi A."/>
        </authorList>
    </citation>
    <scope>NUCLEOTIDE SEQUENCE [LARGE SCALE GENOMIC DNA]</scope>
    <source>
        <strain evidence="1">ALL</strain>
    </source>
</reference>
<protein>
    <submittedName>
        <fullName evidence="1">Uncharacterized protein</fullName>
    </submittedName>
</protein>
<gene>
    <name evidence="1" type="ORF">L596_006859</name>
</gene>
<reference evidence="1" key="1">
    <citation type="submission" date="2013-11" db="EMBL/GenBank/DDBJ databases">
        <authorList>
            <person name="Sternberg P."/>
            <person name="Dillman A."/>
            <person name="Macchietto M."/>
        </authorList>
    </citation>
    <scope>NUCLEOTIDE SEQUENCE</scope>
    <source>
        <strain evidence="1">ALL</strain>
    </source>
</reference>
<sequence length="332" mass="37653">MLDFSKSPLPISQTLPVMDYTPFAFVESVASLISDISDLVPAVFPSKWEYAFQQQKEKRETFGLFLKSDPSTENPVFHYQFVKTTPTSQIEYDPRETISYNELMQKDLNLVRINTISICIDNRNAFLEAKWTQIRSEQFFEGLIKFAASMLDERKSSNSLHLQMEPQFAEHMAAVQRIVFSRPFYNLEIDFYGEDSEVFLRNSLKKENLQSVRLVGAWPASLKDDIFECLKSASTVPEISIDSASSIVFGLEFYSKLVELFHVKKLVAQVFTVPFTDEAIEGIFQKTDVGARQEVLTKGVKTKMLQATNVGGGIVIIEVATKIPTSIVHTIL</sequence>
<proteinExistence type="predicted"/>
<organism evidence="1">
    <name type="scientific">Steinernema carpocapsae</name>
    <name type="common">Entomopathogenic nematode</name>
    <dbReference type="NCBI Taxonomy" id="34508"/>
    <lineage>
        <taxon>Eukaryota</taxon>
        <taxon>Metazoa</taxon>
        <taxon>Ecdysozoa</taxon>
        <taxon>Nematoda</taxon>
        <taxon>Chromadorea</taxon>
        <taxon>Rhabditida</taxon>
        <taxon>Tylenchina</taxon>
        <taxon>Panagrolaimomorpha</taxon>
        <taxon>Strongyloidoidea</taxon>
        <taxon>Steinernematidae</taxon>
        <taxon>Steinernema</taxon>
    </lineage>
</organism>
<accession>A0A4U5P7A1</accession>
<reference evidence="1" key="3">
    <citation type="journal article" date="2019" name="G3 (Bethesda)">
        <title>Hybrid Assembly of the Genome of the Entomopathogenic Nematode Steinernema carpocapsae Identifies the X-Chromosome.</title>
        <authorList>
            <person name="Serra L."/>
            <person name="Macchietto M."/>
            <person name="Macias-Munoz A."/>
            <person name="McGill C.J."/>
            <person name="Rodriguez I.M."/>
            <person name="Rodriguez B."/>
            <person name="Murad R."/>
            <person name="Mortazavi A."/>
        </authorList>
    </citation>
    <scope>NUCLEOTIDE SEQUENCE</scope>
    <source>
        <strain evidence="1">ALL</strain>
    </source>
</reference>
<dbReference type="AlphaFoldDB" id="A0A4U5P7A1"/>
<comment type="caution">
    <text evidence="1">The sequence shown here is derived from an EMBL/GenBank/DDBJ whole genome shotgun (WGS) entry which is preliminary data.</text>
</comment>